<dbReference type="RefSeq" id="WP_085765976.1">
    <property type="nucleotide sequence ID" value="NZ_CP019344.1"/>
</dbReference>
<organism evidence="1 2">
    <name type="scientific">Nonlabens spongiae</name>
    <dbReference type="NCBI Taxonomy" id="331648"/>
    <lineage>
        <taxon>Bacteria</taxon>
        <taxon>Pseudomonadati</taxon>
        <taxon>Bacteroidota</taxon>
        <taxon>Flavobacteriia</taxon>
        <taxon>Flavobacteriales</taxon>
        <taxon>Flavobacteriaceae</taxon>
        <taxon>Nonlabens</taxon>
    </lineage>
</organism>
<accession>A0A1W6MI80</accession>
<sequence>MAEKKYDLEDRIIQFAIDVILVSRKADWNDYSSKYYQQQLIRSSGSVALNFGEFLGAKSARDKLNKLTLSHKEIKECQNNLKIQLGADLNDKQELEKLAQESLELIKILRAIINSKS</sequence>
<dbReference type="AlphaFoldDB" id="A0A1W6MI80"/>
<protein>
    <submittedName>
        <fullName evidence="1">Four helix bundle protein</fullName>
    </submittedName>
</protein>
<name>A0A1W6MI80_9FLAO</name>
<dbReference type="OrthoDB" id="285993at2"/>
<dbReference type="Proteomes" id="UP000193431">
    <property type="component" value="Chromosome"/>
</dbReference>
<dbReference type="NCBIfam" id="TIGR02436">
    <property type="entry name" value="four helix bundle protein"/>
    <property type="match status" value="1"/>
</dbReference>
<dbReference type="Pfam" id="PF05635">
    <property type="entry name" value="23S_rRNA_IVP"/>
    <property type="match status" value="1"/>
</dbReference>
<dbReference type="EMBL" id="CP019344">
    <property type="protein sequence ID" value="ARN77169.1"/>
    <property type="molecule type" value="Genomic_DNA"/>
</dbReference>
<dbReference type="STRING" id="331648.BST97_03740"/>
<dbReference type="InterPro" id="IPR012657">
    <property type="entry name" value="23S_rRNA-intervening_sequence"/>
</dbReference>
<dbReference type="PANTHER" id="PTHR38471">
    <property type="entry name" value="FOUR HELIX BUNDLE PROTEIN"/>
    <property type="match status" value="1"/>
</dbReference>
<dbReference type="Gene3D" id="1.20.1440.60">
    <property type="entry name" value="23S rRNA-intervening sequence"/>
    <property type="match status" value="1"/>
</dbReference>
<evidence type="ECO:0000313" key="2">
    <source>
        <dbReference type="Proteomes" id="UP000193431"/>
    </source>
</evidence>
<reference evidence="1 2" key="1">
    <citation type="submission" date="2016-11" db="EMBL/GenBank/DDBJ databases">
        <title>Trade-off between light-utilization and light-protection in marine flavobacteria.</title>
        <authorList>
            <person name="Kumagai Y."/>
        </authorList>
    </citation>
    <scope>NUCLEOTIDE SEQUENCE [LARGE SCALE GENOMIC DNA]</scope>
    <source>
        <strain evidence="1 2">JCM 13191</strain>
    </source>
</reference>
<dbReference type="PANTHER" id="PTHR38471:SF2">
    <property type="entry name" value="FOUR HELIX BUNDLE PROTEIN"/>
    <property type="match status" value="1"/>
</dbReference>
<proteinExistence type="predicted"/>
<gene>
    <name evidence="1" type="ORF">BST97_03740</name>
</gene>
<dbReference type="InterPro" id="IPR036583">
    <property type="entry name" value="23S_rRNA_IVS_sf"/>
</dbReference>
<evidence type="ECO:0000313" key="1">
    <source>
        <dbReference type="EMBL" id="ARN77169.1"/>
    </source>
</evidence>
<keyword evidence="2" id="KW-1185">Reference proteome</keyword>
<dbReference type="SUPFAM" id="SSF158446">
    <property type="entry name" value="IVS-encoded protein-like"/>
    <property type="match status" value="1"/>
</dbReference>